<dbReference type="InterPro" id="IPR002716">
    <property type="entry name" value="PIN_dom"/>
</dbReference>
<dbReference type="CDD" id="cd09854">
    <property type="entry name" value="PIN_VapC-like"/>
    <property type="match status" value="1"/>
</dbReference>
<dbReference type="AlphaFoldDB" id="A0A1Z4C4U6"/>
<dbReference type="InterPro" id="IPR029060">
    <property type="entry name" value="PIN-like_dom_sf"/>
</dbReference>
<name>A0A1Z4C4U6_9GAMM</name>
<gene>
    <name evidence="2" type="ORF">CEK71_22035</name>
</gene>
<dbReference type="Proteomes" id="UP000197019">
    <property type="component" value="Chromosome"/>
</dbReference>
<accession>A0A1Z4C4U6</accession>
<sequence>MGINIFSGKKVYLDSNIFIYALEGFSLYKALLTSFFEAVERGEFSIVTSELALAECLVKPCKDKNQDLIALYLSVIQSRSILTVLPVSKDILIQSAQLRADIGGALPDAIHVASAVAEGCDIFLTNDKAIKKATALDFLILSDLYEL</sequence>
<dbReference type="Pfam" id="PF01850">
    <property type="entry name" value="PIN"/>
    <property type="match status" value="1"/>
</dbReference>
<dbReference type="SUPFAM" id="SSF88723">
    <property type="entry name" value="PIN domain-like"/>
    <property type="match status" value="1"/>
</dbReference>
<dbReference type="EMBL" id="CP022129">
    <property type="protein sequence ID" value="ASF48518.1"/>
    <property type="molecule type" value="Genomic_DNA"/>
</dbReference>
<dbReference type="OrthoDB" id="597982at2"/>
<organism evidence="2 3">
    <name type="scientific">Methylovulum psychrotolerans</name>
    <dbReference type="NCBI Taxonomy" id="1704499"/>
    <lineage>
        <taxon>Bacteria</taxon>
        <taxon>Pseudomonadati</taxon>
        <taxon>Pseudomonadota</taxon>
        <taxon>Gammaproteobacteria</taxon>
        <taxon>Methylococcales</taxon>
        <taxon>Methylococcaceae</taxon>
        <taxon>Methylovulum</taxon>
    </lineage>
</organism>
<dbReference type="RefSeq" id="WP_088621380.1">
    <property type="nucleotide sequence ID" value="NZ_CP022129.1"/>
</dbReference>
<protein>
    <submittedName>
        <fullName evidence="2">VapC toxin family PIN domain ribonuclease</fullName>
    </submittedName>
</protein>
<reference evidence="2 3" key="1">
    <citation type="submission" date="2017-06" db="EMBL/GenBank/DDBJ databases">
        <title>Genome Sequencing of the methanotroph Methylovulum psychrotolerants str. HV10-M2 isolated from a high-altitude environment.</title>
        <authorList>
            <person name="Mateos-Rivera A."/>
        </authorList>
    </citation>
    <scope>NUCLEOTIDE SEQUENCE [LARGE SCALE GENOMIC DNA]</scope>
    <source>
        <strain evidence="2 3">HV10_M2</strain>
    </source>
</reference>
<dbReference type="KEGG" id="mpsy:CEK71_22035"/>
<evidence type="ECO:0000313" key="3">
    <source>
        <dbReference type="Proteomes" id="UP000197019"/>
    </source>
</evidence>
<evidence type="ECO:0000259" key="1">
    <source>
        <dbReference type="Pfam" id="PF01850"/>
    </source>
</evidence>
<feature type="domain" description="PIN" evidence="1">
    <location>
        <begin position="11"/>
        <end position="133"/>
    </location>
</feature>
<keyword evidence="3" id="KW-1185">Reference proteome</keyword>
<evidence type="ECO:0000313" key="2">
    <source>
        <dbReference type="EMBL" id="ASF48518.1"/>
    </source>
</evidence>
<proteinExistence type="predicted"/>
<dbReference type="Gene3D" id="3.40.50.1010">
    <property type="entry name" value="5'-nuclease"/>
    <property type="match status" value="1"/>
</dbReference>